<organism evidence="11 12">
    <name type="scientific">Heterocephalus glaber</name>
    <name type="common">Naked mole rat</name>
    <dbReference type="NCBI Taxonomy" id="10181"/>
    <lineage>
        <taxon>Eukaryota</taxon>
        <taxon>Metazoa</taxon>
        <taxon>Chordata</taxon>
        <taxon>Craniata</taxon>
        <taxon>Vertebrata</taxon>
        <taxon>Euteleostomi</taxon>
        <taxon>Mammalia</taxon>
        <taxon>Eutheria</taxon>
        <taxon>Euarchontoglires</taxon>
        <taxon>Glires</taxon>
        <taxon>Rodentia</taxon>
        <taxon>Hystricomorpha</taxon>
        <taxon>Bathyergidae</taxon>
        <taxon>Heterocephalus</taxon>
    </lineage>
</organism>
<evidence type="ECO:0000256" key="10">
    <source>
        <dbReference type="SAM" id="SignalP"/>
    </source>
</evidence>
<evidence type="ECO:0000256" key="3">
    <source>
        <dbReference type="ARBA" id="ARBA00012544"/>
    </source>
</evidence>
<dbReference type="KEGG" id="hgl:101710483"/>
<dbReference type="PANTHER" id="PTHR48043:SF161">
    <property type="entry name" value="UDP GLUCURONOSYLTRANSFERASE FAMILY 1 MEMBER A1"/>
    <property type="match status" value="1"/>
</dbReference>
<protein>
    <recommendedName>
        <fullName evidence="3">glucuronosyltransferase</fullName>
        <ecNumber evidence="3">2.4.1.17</ecNumber>
    </recommendedName>
</protein>
<dbReference type="Pfam" id="PF00201">
    <property type="entry name" value="UDPGT"/>
    <property type="match status" value="1"/>
</dbReference>
<dbReference type="OrthoDB" id="5835829at2759"/>
<dbReference type="GO" id="GO:0016020">
    <property type="term" value="C:membrane"/>
    <property type="evidence" value="ECO:0007669"/>
    <property type="project" value="UniProtKB-SubCell"/>
</dbReference>
<evidence type="ECO:0000256" key="8">
    <source>
        <dbReference type="ARBA" id="ARBA00022989"/>
    </source>
</evidence>
<evidence type="ECO:0000313" key="12">
    <source>
        <dbReference type="Proteomes" id="UP000006813"/>
    </source>
</evidence>
<keyword evidence="13" id="KW-1185">Reference proteome</keyword>
<dbReference type="InterPro" id="IPR050271">
    <property type="entry name" value="UDP-glycosyltransferase"/>
</dbReference>
<keyword evidence="8" id="KW-1133">Transmembrane helix</keyword>
<dbReference type="EC" id="2.4.1.17" evidence="3"/>
<evidence type="ECO:0000256" key="1">
    <source>
        <dbReference type="ARBA" id="ARBA00004167"/>
    </source>
</evidence>
<dbReference type="STRING" id="10181.G5B0W1"/>
<dbReference type="InParanoid" id="G5B0W1"/>
<dbReference type="AlphaFoldDB" id="G5B0W1"/>
<evidence type="ECO:0000256" key="4">
    <source>
        <dbReference type="ARBA" id="ARBA00022676"/>
    </source>
</evidence>
<reference evidence="14" key="2">
    <citation type="submission" date="2025-04" db="UniProtKB">
        <authorList>
            <consortium name="RefSeq"/>
        </authorList>
    </citation>
    <scope>IDENTIFICATION</scope>
</reference>
<gene>
    <name evidence="14" type="primary">LOC101710483</name>
    <name evidence="11" type="ORF">GW7_19305</name>
</gene>
<proteinExistence type="inferred from homology"/>
<accession>G5B0W1</accession>
<dbReference type="Gene3D" id="3.40.50.2000">
    <property type="entry name" value="Glycogen Phosphorylase B"/>
    <property type="match status" value="1"/>
</dbReference>
<feature type="signal peptide" evidence="10">
    <location>
        <begin position="1"/>
        <end position="27"/>
    </location>
</feature>
<keyword evidence="6" id="KW-0812">Transmembrane</keyword>
<reference evidence="11 12" key="1">
    <citation type="journal article" date="2011" name="Nature">
        <title>Genome sequencing reveals insights into physiology and longevity of the naked mole rat.</title>
        <authorList>
            <person name="Kim E.B."/>
            <person name="Fang X."/>
            <person name="Fushan A.A."/>
            <person name="Huang Z."/>
            <person name="Lobanov A.V."/>
            <person name="Han L."/>
            <person name="Marino S.M."/>
            <person name="Sun X."/>
            <person name="Turanov A.A."/>
            <person name="Yang P."/>
            <person name="Yim S.H."/>
            <person name="Zhao X."/>
            <person name="Kasaikina M.V."/>
            <person name="Stoletzki N."/>
            <person name="Peng C."/>
            <person name="Polak P."/>
            <person name="Xiong Z."/>
            <person name="Kiezun A."/>
            <person name="Zhu Y."/>
            <person name="Chen Y."/>
            <person name="Kryukov G.V."/>
            <person name="Zhang Q."/>
            <person name="Peshkin L."/>
            <person name="Yang L."/>
            <person name="Bronson R.T."/>
            <person name="Buffenstein R."/>
            <person name="Wang B."/>
            <person name="Han C."/>
            <person name="Li Q."/>
            <person name="Chen L."/>
            <person name="Zhao W."/>
            <person name="Sunyaev S.R."/>
            <person name="Park T.J."/>
            <person name="Zhang G."/>
            <person name="Wang J."/>
            <person name="Gladyshev V.N."/>
        </authorList>
    </citation>
    <scope>NUCLEOTIDE SEQUENCE [LARGE SCALE GENOMIC DNA]</scope>
</reference>
<comment type="similarity">
    <text evidence="2">Belongs to the UDP-glycosyltransferase family.</text>
</comment>
<evidence type="ECO:0000256" key="6">
    <source>
        <dbReference type="ARBA" id="ARBA00022692"/>
    </source>
</evidence>
<keyword evidence="8" id="KW-0472">Membrane</keyword>
<dbReference type="PANTHER" id="PTHR48043">
    <property type="entry name" value="EG:EG0003.4 PROTEIN-RELATED"/>
    <property type="match status" value="1"/>
</dbReference>
<dbReference type="EMBL" id="JH167876">
    <property type="protein sequence ID" value="EHB02922.1"/>
    <property type="molecule type" value="Genomic_DNA"/>
</dbReference>
<dbReference type="OMA" id="WISIMTI"/>
<dbReference type="GeneID" id="101710483"/>
<keyword evidence="9" id="KW-0325">Glycoprotein</keyword>
<dbReference type="GO" id="GO:0015020">
    <property type="term" value="F:glucuronosyltransferase activity"/>
    <property type="evidence" value="ECO:0007669"/>
    <property type="project" value="UniProtKB-EC"/>
</dbReference>
<evidence type="ECO:0000256" key="2">
    <source>
        <dbReference type="ARBA" id="ARBA00009995"/>
    </source>
</evidence>
<dbReference type="Proteomes" id="UP000694906">
    <property type="component" value="Unplaced"/>
</dbReference>
<keyword evidence="7 10" id="KW-0732">Signal</keyword>
<keyword evidence="4" id="KW-0328">Glycosyltransferase</keyword>
<dbReference type="SUPFAM" id="SSF53756">
    <property type="entry name" value="UDP-Glycosyltransferase/glycogen phosphorylase"/>
    <property type="match status" value="1"/>
</dbReference>
<evidence type="ECO:0000256" key="5">
    <source>
        <dbReference type="ARBA" id="ARBA00022679"/>
    </source>
</evidence>
<name>G5B0W1_HETGA</name>
<evidence type="ECO:0000256" key="9">
    <source>
        <dbReference type="ARBA" id="ARBA00023180"/>
    </source>
</evidence>
<dbReference type="RefSeq" id="XP_004875638.1">
    <property type="nucleotide sequence ID" value="XM_004875581.3"/>
</dbReference>
<dbReference type="FunFam" id="3.40.50.2000:FF:000066">
    <property type="entry name" value="UDP-glucuronosyltransferase 1-1"/>
    <property type="match status" value="1"/>
</dbReference>
<evidence type="ECO:0000313" key="13">
    <source>
        <dbReference type="Proteomes" id="UP000694906"/>
    </source>
</evidence>
<feature type="chain" id="PRO_5044732559" description="glucuronosyltransferase" evidence="10">
    <location>
        <begin position="28"/>
        <end position="310"/>
    </location>
</feature>
<dbReference type="Proteomes" id="UP000006813">
    <property type="component" value="Unassembled WGS sequence"/>
</dbReference>
<evidence type="ECO:0000313" key="14">
    <source>
        <dbReference type="RefSeq" id="XP_004875638.1"/>
    </source>
</evidence>
<sequence>MAMASLRPLLLVLGLLLCVLGPSVSHAGKLLVVPADGSHWLSMLGVIPQLQQNGHEIVVMAPEALLYIKEGSSYTLKTYPVPFQSEDVEASFVELGHDTFGNYPFLQRMIKIYKKVKRDSAMIFSGCSHLMHNKELMASLVESSFDVVLTDPFFPCGAIVAQYLALPAVFFLNALPCGLHFEATQCPNPLSYVPRSMSLNPDRMSFPQRVKNVLIALTEKVMCNMVYSPYSLLASEVLQRDVTIQDLLASASIWLLRTDFVNEYPRPTMPNMAFIGGINCLAKNLLSQVCIRVDFLHACTLGSSLDEGAF</sequence>
<dbReference type="InterPro" id="IPR002213">
    <property type="entry name" value="UDP_glucos_trans"/>
</dbReference>
<comment type="subcellular location">
    <subcellularLocation>
        <location evidence="1">Membrane</location>
        <topology evidence="1">Single-pass membrane protein</topology>
    </subcellularLocation>
</comment>
<evidence type="ECO:0000256" key="7">
    <source>
        <dbReference type="ARBA" id="ARBA00022729"/>
    </source>
</evidence>
<evidence type="ECO:0000313" key="11">
    <source>
        <dbReference type="EMBL" id="EHB02922.1"/>
    </source>
</evidence>
<dbReference type="eggNOG" id="KOG1192">
    <property type="taxonomic scope" value="Eukaryota"/>
</dbReference>
<keyword evidence="5 11" id="KW-0808">Transferase</keyword>